<dbReference type="InterPro" id="IPR014774">
    <property type="entry name" value="KaiC-like_dom"/>
</dbReference>
<evidence type="ECO:0000259" key="1">
    <source>
        <dbReference type="Pfam" id="PF06745"/>
    </source>
</evidence>
<organism evidence="2 3">
    <name type="scientific">Pyrococcus furiosus (strain ATCC 43587 / DSM 3638 / JCM 8422 / Vc1)</name>
    <dbReference type="NCBI Taxonomy" id="186497"/>
    <lineage>
        <taxon>Archaea</taxon>
        <taxon>Methanobacteriati</taxon>
        <taxon>Methanobacteriota</taxon>
        <taxon>Thermococci</taxon>
        <taxon>Thermococcales</taxon>
        <taxon>Thermococcaceae</taxon>
        <taxon>Pyrococcus</taxon>
    </lineage>
</organism>
<keyword evidence="3" id="KW-1185">Reference proteome</keyword>
<protein>
    <recommendedName>
        <fullName evidence="1">KaiC-like domain-containing protein</fullName>
    </recommendedName>
</protein>
<dbReference type="Proteomes" id="UP000001013">
    <property type="component" value="Chromosome"/>
</dbReference>
<dbReference type="Gene3D" id="3.40.50.300">
    <property type="entry name" value="P-loop containing nucleotide triphosphate hydrolases"/>
    <property type="match status" value="1"/>
</dbReference>
<dbReference type="STRING" id="186497.PF0627"/>
<dbReference type="HOGENOM" id="CLU_3178722_0_0_2"/>
<accession>Q8U345</accession>
<dbReference type="Pfam" id="PF06745">
    <property type="entry name" value="ATPase"/>
    <property type="match status" value="1"/>
</dbReference>
<dbReference type="KEGG" id="pfu:PF0627"/>
<dbReference type="PATRIC" id="fig|186497.12.peg.657"/>
<evidence type="ECO:0000313" key="2">
    <source>
        <dbReference type="EMBL" id="AAL80751.1"/>
    </source>
</evidence>
<proteinExistence type="predicted"/>
<dbReference type="InterPro" id="IPR027417">
    <property type="entry name" value="P-loop_NTPase"/>
</dbReference>
<sequence>MIIGLRYEIENGKIEKRLAIIKARGSNHSRKIYRYEITSKGVEIYE</sequence>
<dbReference type="AlphaFoldDB" id="Q8U345"/>
<reference evidence="2 3" key="1">
    <citation type="journal article" date="1999" name="Genetics">
        <title>Divergence of the hyperthermophilic archaea Pyrococcus furiosus and P. horikoshii inferred from complete genomic sequences.</title>
        <authorList>
            <person name="Maeder D.L."/>
            <person name="Weiss R.B."/>
            <person name="Dunn D.M."/>
            <person name="Cherry J.L."/>
            <person name="Gonzalez J.M."/>
            <person name="DiRuggiero J."/>
            <person name="Robb F.T."/>
        </authorList>
    </citation>
    <scope>NUCLEOTIDE SEQUENCE [LARGE SCALE GENOMIC DNA]</scope>
    <source>
        <strain evidence="3">ATCC 43587 / DSM 3638 / JCM 8422 / Vc1</strain>
    </source>
</reference>
<dbReference type="EMBL" id="AE009950">
    <property type="protein sequence ID" value="AAL80751.1"/>
    <property type="molecule type" value="Genomic_DNA"/>
</dbReference>
<name>Q8U345_PYRFU</name>
<gene>
    <name evidence="2" type="ordered locus">PF0627</name>
</gene>
<feature type="domain" description="KaiC-like" evidence="1">
    <location>
        <begin position="2"/>
        <end position="46"/>
    </location>
</feature>
<evidence type="ECO:0000313" key="3">
    <source>
        <dbReference type="Proteomes" id="UP000001013"/>
    </source>
</evidence>
<dbReference type="eggNOG" id="arCOG01171">
    <property type="taxonomic scope" value="Archaea"/>
</dbReference>
<dbReference type="PaxDb" id="186497-PF0627"/>